<evidence type="ECO:0000256" key="2">
    <source>
        <dbReference type="ARBA" id="ARBA00007553"/>
    </source>
</evidence>
<feature type="chain" id="PRO_5032596257" description="N-acetylmuramoyl-L-alanine amidase" evidence="6">
    <location>
        <begin position="20"/>
        <end position="294"/>
    </location>
</feature>
<dbReference type="GO" id="GO:0009253">
    <property type="term" value="P:peptidoglycan catabolic process"/>
    <property type="evidence" value="ECO:0007669"/>
    <property type="project" value="InterPro"/>
</dbReference>
<dbReference type="GO" id="GO:0008745">
    <property type="term" value="F:N-acetylmuramoyl-L-alanine amidase activity"/>
    <property type="evidence" value="ECO:0007669"/>
    <property type="project" value="UniProtKB-EC"/>
</dbReference>
<dbReference type="SUPFAM" id="SSF55846">
    <property type="entry name" value="N-acetylmuramoyl-L-alanine amidase-like"/>
    <property type="match status" value="1"/>
</dbReference>
<dbReference type="GO" id="GO:0071555">
    <property type="term" value="P:cell wall organization"/>
    <property type="evidence" value="ECO:0007669"/>
    <property type="project" value="UniProtKB-KW"/>
</dbReference>
<dbReference type="Pfam" id="PF01510">
    <property type="entry name" value="Amidase_2"/>
    <property type="match status" value="1"/>
</dbReference>
<feature type="signal peptide" evidence="6">
    <location>
        <begin position="1"/>
        <end position="19"/>
    </location>
</feature>
<dbReference type="Gene3D" id="1.10.101.10">
    <property type="entry name" value="PGBD-like superfamily/PGBD"/>
    <property type="match status" value="1"/>
</dbReference>
<dbReference type="CDD" id="cd06583">
    <property type="entry name" value="PGRP"/>
    <property type="match status" value="1"/>
</dbReference>
<evidence type="ECO:0000256" key="1">
    <source>
        <dbReference type="ARBA" id="ARBA00001561"/>
    </source>
</evidence>
<keyword evidence="4 8" id="KW-0378">Hydrolase</keyword>
<evidence type="ECO:0000256" key="6">
    <source>
        <dbReference type="SAM" id="SignalP"/>
    </source>
</evidence>
<evidence type="ECO:0000313" key="8">
    <source>
        <dbReference type="EMBL" id="MBB3106676.1"/>
    </source>
</evidence>
<dbReference type="EMBL" id="JACHXL010000002">
    <property type="protein sequence ID" value="MBB3106676.1"/>
    <property type="molecule type" value="Genomic_DNA"/>
</dbReference>
<comment type="caution">
    <text evidence="8">The sequence shown here is derived from an EMBL/GenBank/DDBJ whole genome shotgun (WGS) entry which is preliminary data.</text>
</comment>
<comment type="catalytic activity">
    <reaction evidence="1">
        <text>Hydrolyzes the link between N-acetylmuramoyl residues and L-amino acid residues in certain cell-wall glycopeptides.</text>
        <dbReference type="EC" id="3.5.1.28"/>
    </reaction>
</comment>
<reference evidence="8 9" key="1">
    <citation type="submission" date="2020-08" db="EMBL/GenBank/DDBJ databases">
        <title>Genomic Encyclopedia of Type Strains, Phase III (KMG-III): the genomes of soil and plant-associated and newly described type strains.</title>
        <authorList>
            <person name="Whitman W."/>
        </authorList>
    </citation>
    <scope>NUCLEOTIDE SEQUENCE [LARGE SCALE GENOMIC DNA]</scope>
    <source>
        <strain evidence="8 9">CECT 5885</strain>
    </source>
</reference>
<comment type="similarity">
    <text evidence="2">Belongs to the N-acetylmuramoyl-L-alanine amidase 2 family.</text>
</comment>
<evidence type="ECO:0000256" key="3">
    <source>
        <dbReference type="ARBA" id="ARBA00011901"/>
    </source>
</evidence>
<keyword evidence="5" id="KW-0961">Cell wall biogenesis/degradation</keyword>
<gene>
    <name evidence="8" type="ORF">FHS24_001177</name>
</gene>
<dbReference type="Pfam" id="PF01471">
    <property type="entry name" value="PG_binding_1"/>
    <property type="match status" value="1"/>
</dbReference>
<name>A0A839TE35_9GAMM</name>
<dbReference type="InterPro" id="IPR051206">
    <property type="entry name" value="NAMLAA_amidase_2"/>
</dbReference>
<dbReference type="SMART" id="SM00644">
    <property type="entry name" value="Ami_2"/>
    <property type="match status" value="1"/>
</dbReference>
<keyword evidence="9" id="KW-1185">Reference proteome</keyword>
<dbReference type="InterPro" id="IPR036365">
    <property type="entry name" value="PGBD-like_sf"/>
</dbReference>
<dbReference type="SUPFAM" id="SSF47090">
    <property type="entry name" value="PGBD-like"/>
    <property type="match status" value="1"/>
</dbReference>
<keyword evidence="6" id="KW-0732">Signal</keyword>
<proteinExistence type="inferred from homology"/>
<dbReference type="PANTHER" id="PTHR30417">
    <property type="entry name" value="N-ACETYLMURAMOYL-L-ALANINE AMIDASE AMID"/>
    <property type="match status" value="1"/>
</dbReference>
<dbReference type="Gene3D" id="3.40.80.10">
    <property type="entry name" value="Peptidoglycan recognition protein-like"/>
    <property type="match status" value="1"/>
</dbReference>
<dbReference type="GO" id="GO:0009254">
    <property type="term" value="P:peptidoglycan turnover"/>
    <property type="evidence" value="ECO:0007669"/>
    <property type="project" value="TreeGrafter"/>
</dbReference>
<dbReference type="InterPro" id="IPR002477">
    <property type="entry name" value="Peptidoglycan-bd-like"/>
</dbReference>
<dbReference type="InterPro" id="IPR036505">
    <property type="entry name" value="Amidase/PGRP_sf"/>
</dbReference>
<dbReference type="InterPro" id="IPR002502">
    <property type="entry name" value="Amidase_domain"/>
</dbReference>
<dbReference type="PANTHER" id="PTHR30417:SF1">
    <property type="entry name" value="N-ACETYLMURAMOYL-L-ALANINE AMIDASE AMID"/>
    <property type="match status" value="1"/>
</dbReference>
<evidence type="ECO:0000259" key="7">
    <source>
        <dbReference type="SMART" id="SM00644"/>
    </source>
</evidence>
<evidence type="ECO:0000256" key="5">
    <source>
        <dbReference type="ARBA" id="ARBA00023316"/>
    </source>
</evidence>
<dbReference type="RefSeq" id="WP_183619649.1">
    <property type="nucleotide sequence ID" value="NZ_CAJHAH010000001.1"/>
</dbReference>
<sequence>MVKNIFLALACALTLPLIGCVTTNNTQIANSEPFVIDSETHQATGKSERIKSIVLHYTVSNNARSIKTLTTGQVSAHYLILNHDDNKIYNLVPESERAWHAGAGGFAGRTILNDTSIGIEIVNSGIKHEYRNALKNGALDYHPYEHYVEFDELQIKKVAQLVQDLAARYKISPKNIIGHADMAPSRKIDPGAKFPWQRLYKEYGIGAWYDEFDKQFFMNQDTFAAATIPEIKQAFRDYGYQINNTDEWDKASRNVVYAFQLHFRPQQPTGELDLETYAILKALNKKYAGRDDFY</sequence>
<dbReference type="EC" id="3.5.1.28" evidence="3"/>
<accession>A0A839TE35</accession>
<organism evidence="8 9">
    <name type="scientific">Psychrobacter luti</name>
    <dbReference type="NCBI Taxonomy" id="198481"/>
    <lineage>
        <taxon>Bacteria</taxon>
        <taxon>Pseudomonadati</taxon>
        <taxon>Pseudomonadota</taxon>
        <taxon>Gammaproteobacteria</taxon>
        <taxon>Moraxellales</taxon>
        <taxon>Moraxellaceae</taxon>
        <taxon>Psychrobacter</taxon>
    </lineage>
</organism>
<evidence type="ECO:0000256" key="4">
    <source>
        <dbReference type="ARBA" id="ARBA00022801"/>
    </source>
</evidence>
<dbReference type="Proteomes" id="UP000588111">
    <property type="component" value="Unassembled WGS sequence"/>
</dbReference>
<evidence type="ECO:0000313" key="9">
    <source>
        <dbReference type="Proteomes" id="UP000588111"/>
    </source>
</evidence>
<dbReference type="FunFam" id="3.40.80.10:FF:000003">
    <property type="entry name" value="N-acetylmuramoyl-L-alanine amidase"/>
    <property type="match status" value="1"/>
</dbReference>
<dbReference type="InterPro" id="IPR036366">
    <property type="entry name" value="PGBDSf"/>
</dbReference>
<protein>
    <recommendedName>
        <fullName evidence="3">N-acetylmuramoyl-L-alanine amidase</fullName>
        <ecNumber evidence="3">3.5.1.28</ecNumber>
    </recommendedName>
</protein>
<feature type="domain" description="N-acetylmuramoyl-L-alanine amidase" evidence="7">
    <location>
        <begin position="38"/>
        <end position="191"/>
    </location>
</feature>
<dbReference type="AlphaFoldDB" id="A0A839TE35"/>